<dbReference type="RefSeq" id="WP_136743393.1">
    <property type="nucleotide sequence ID" value="NZ_SUMB01000012.1"/>
</dbReference>
<name>A0A4U0N4V1_9ACTN</name>
<sequence>MRTPLQAERAVRGGPGSFHVPASVAGRMCVRGTAGGQRRLFHLDVGGVRMVADRARTLARLTGAGVDVRQVAAGMASLVAPAHPLDQLTMFEGVHALAPGQAMDVDGAGRGTVRAW</sequence>
<evidence type="ECO:0000313" key="2">
    <source>
        <dbReference type="Proteomes" id="UP000308697"/>
    </source>
</evidence>
<comment type="caution">
    <text evidence="1">The sequence shown here is derived from an EMBL/GenBank/DDBJ whole genome shotgun (WGS) entry which is preliminary data.</text>
</comment>
<dbReference type="OrthoDB" id="7053173at2"/>
<organism evidence="1 2">
    <name type="scientific">Streptomyces piniterrae</name>
    <dbReference type="NCBI Taxonomy" id="2571125"/>
    <lineage>
        <taxon>Bacteria</taxon>
        <taxon>Bacillati</taxon>
        <taxon>Actinomycetota</taxon>
        <taxon>Actinomycetes</taxon>
        <taxon>Kitasatosporales</taxon>
        <taxon>Streptomycetaceae</taxon>
        <taxon>Streptomyces</taxon>
    </lineage>
</organism>
<reference evidence="1 2" key="1">
    <citation type="submission" date="2019-04" db="EMBL/GenBank/DDBJ databases">
        <title>Streptomyces piniterrae sp. nov., a heliquinomycin-producing actinomycete isolated from rhizosphere soil of Pinus yunnanensis.</title>
        <authorList>
            <person name="Zhuang X."/>
            <person name="Zhao J."/>
        </authorList>
    </citation>
    <scope>NUCLEOTIDE SEQUENCE [LARGE SCALE GENOMIC DNA]</scope>
    <source>
        <strain evidence="2">jys28</strain>
    </source>
</reference>
<accession>A0A4U0N4V1</accession>
<dbReference type="AlphaFoldDB" id="A0A4U0N4V1"/>
<dbReference type="Proteomes" id="UP000308697">
    <property type="component" value="Unassembled WGS sequence"/>
</dbReference>
<gene>
    <name evidence="1" type="ORF">FCH28_30485</name>
</gene>
<keyword evidence="2" id="KW-1185">Reference proteome</keyword>
<dbReference type="EMBL" id="SUMB01000012">
    <property type="protein sequence ID" value="TJZ44634.1"/>
    <property type="molecule type" value="Genomic_DNA"/>
</dbReference>
<protein>
    <submittedName>
        <fullName evidence="1">Uncharacterized protein</fullName>
    </submittedName>
</protein>
<evidence type="ECO:0000313" key="1">
    <source>
        <dbReference type="EMBL" id="TJZ44634.1"/>
    </source>
</evidence>
<proteinExistence type="predicted"/>